<protein>
    <recommendedName>
        <fullName evidence="4 11">tRNA uridine 5-carboxymethylaminomethyl modification enzyme MnmG</fullName>
    </recommendedName>
    <alternativeName>
        <fullName evidence="10 11">Glucose-inhibited division protein A</fullName>
    </alternativeName>
</protein>
<comment type="cofactor">
    <cofactor evidence="1 11">
        <name>FAD</name>
        <dbReference type="ChEBI" id="CHEBI:57692"/>
    </cofactor>
</comment>
<dbReference type="GO" id="GO:0050660">
    <property type="term" value="F:flavin adenine dinucleotide binding"/>
    <property type="evidence" value="ECO:0007669"/>
    <property type="project" value="UniProtKB-UniRule"/>
</dbReference>
<dbReference type="PRINTS" id="PR00411">
    <property type="entry name" value="PNDRDTASEI"/>
</dbReference>
<keyword evidence="14" id="KW-1185">Reference proteome</keyword>
<evidence type="ECO:0000256" key="11">
    <source>
        <dbReference type="HAMAP-Rule" id="MF_00129"/>
    </source>
</evidence>
<dbReference type="Pfam" id="PF13932">
    <property type="entry name" value="SAM_GIDA_C"/>
    <property type="match status" value="1"/>
</dbReference>
<dbReference type="Gene3D" id="3.50.50.60">
    <property type="entry name" value="FAD/NAD(P)-binding domain"/>
    <property type="match status" value="2"/>
</dbReference>
<feature type="domain" description="tRNA uridine 5-carboxymethylaminomethyl modification enzyme C-terminal subdomain" evidence="12">
    <location>
        <begin position="566"/>
        <end position="637"/>
    </location>
</feature>
<dbReference type="GO" id="GO:0030488">
    <property type="term" value="P:tRNA methylation"/>
    <property type="evidence" value="ECO:0007669"/>
    <property type="project" value="TreeGrafter"/>
</dbReference>
<dbReference type="SUPFAM" id="SSF51905">
    <property type="entry name" value="FAD/NAD(P)-binding domain"/>
    <property type="match status" value="1"/>
</dbReference>
<evidence type="ECO:0000256" key="8">
    <source>
        <dbReference type="ARBA" id="ARBA00023027"/>
    </source>
</evidence>
<keyword evidence="7 11" id="KW-0274">FAD</keyword>
<feature type="binding site" evidence="11">
    <location>
        <begin position="293"/>
        <end position="307"/>
    </location>
    <ligand>
        <name>NAD(+)</name>
        <dbReference type="ChEBI" id="CHEBI:57540"/>
    </ligand>
</feature>
<dbReference type="Gene3D" id="1.10.150.570">
    <property type="entry name" value="GidA associated domain, C-terminal subdomain"/>
    <property type="match status" value="1"/>
</dbReference>
<evidence type="ECO:0000256" key="5">
    <source>
        <dbReference type="ARBA" id="ARBA00022630"/>
    </source>
</evidence>
<dbReference type="NCBIfam" id="TIGR00136">
    <property type="entry name" value="mnmG_gidA"/>
    <property type="match status" value="1"/>
</dbReference>
<evidence type="ECO:0000256" key="4">
    <source>
        <dbReference type="ARBA" id="ARBA00020461"/>
    </source>
</evidence>
<keyword evidence="11" id="KW-0963">Cytoplasm</keyword>
<dbReference type="PANTHER" id="PTHR11806">
    <property type="entry name" value="GLUCOSE INHIBITED DIVISION PROTEIN A"/>
    <property type="match status" value="1"/>
</dbReference>
<dbReference type="RefSeq" id="WP_227307523.1">
    <property type="nucleotide sequence ID" value="NZ_JAESVA010000003.1"/>
</dbReference>
<dbReference type="Pfam" id="PF21680">
    <property type="entry name" value="GIDA_C_1st"/>
    <property type="match status" value="1"/>
</dbReference>
<comment type="function">
    <text evidence="2 11">NAD-binding protein involved in the addition of a carboxymethylaminomethyl (cmnm) group at the wobble position (U34) of certain tRNAs, forming tRNA-cmnm(5)s(2)U34.</text>
</comment>
<accession>A0A964E3Y1</accession>
<dbReference type="InterPro" id="IPR002218">
    <property type="entry name" value="MnmG-rel"/>
</dbReference>
<evidence type="ECO:0000256" key="1">
    <source>
        <dbReference type="ARBA" id="ARBA00001974"/>
    </source>
</evidence>
<comment type="caution">
    <text evidence="13">The sequence shown here is derived from an EMBL/GenBank/DDBJ whole genome shotgun (WGS) entry which is preliminary data.</text>
</comment>
<comment type="similarity">
    <text evidence="3 11">Belongs to the MnmG family.</text>
</comment>
<dbReference type="InterPro" id="IPR049312">
    <property type="entry name" value="GIDA_C_N"/>
</dbReference>
<dbReference type="SMART" id="SM01228">
    <property type="entry name" value="GIDA_assoc_3"/>
    <property type="match status" value="1"/>
</dbReference>
<dbReference type="FunFam" id="3.50.50.60:FF:000082">
    <property type="entry name" value="protein MTO1 homolog, mitochondrial isoform X1"/>
    <property type="match status" value="1"/>
</dbReference>
<sequence length="653" mass="69328">MNEFSVPLSAIAAAAPPRQPSDATGRFDVVVVGGGHAGCEAAAASARMGARTLLLTHRIETIGALSCNPAIGGIGKGHLVREIDALDGVMGRAADLAGIHFKLLNRSKGPAVRGPRAQMDRHLYRIAMQEILAAQPGLTIIAGEAADIEQDAQGAVSAVIDAAGHRYACGAVVITTGTFLNGTIHIGAQKSSGGRIGEAPALPLAQKLRGLGLPVSRLKTGTPPRLDRASIDWESLAEDESERVPEPFSTLTHSIGNRLISCRITGTTGATHDLIRAHIHESAVYGGHLSGRGPRYCPSIEDKIHRFPDRDRHQIFLEPEGLPEHPGGDLVYPNGISTSLPAAVQDAILKTIPGLENARVIRHGYAIEYDFVDPRALGPDLELKLVRGLFLAGQINGTTGYEEAGAQGIIAGINAARRAGDGTPVQVDRSEGYIGVLIDDLITHGVTEPYRMFTSRSEYRLSLRADNADLRLTDKGIAWGCVGTARATAFAAFRDALGDARNTARAEIHTPAHLAGLGLNVRADGRPRSVYEVLSLRDLAAEQLKAAFPVLAGLAPRVYDTLETEARYAAYLDRQEAEIRSFKRQEDITLPERLDIAGLGGLSAELRDKLTQHRPRSLGAAARIPGMTPAGLAIILAGLRKLDAGVSRETIGA</sequence>
<comment type="caution">
    <text evidence="11">Lacks conserved residue(s) required for the propagation of feature annotation.</text>
</comment>
<evidence type="ECO:0000256" key="6">
    <source>
        <dbReference type="ARBA" id="ARBA00022694"/>
    </source>
</evidence>
<reference evidence="13 14" key="1">
    <citation type="journal article" date="2021" name="Microorganisms">
        <title>Acidisoma silvae sp. nov. and Acidisomacellulosilytica sp. nov., Two Acidophilic Bacteria Isolated from Decaying Wood, Hydrolyzing Cellulose and Producing Poly-3-hydroxybutyrate.</title>
        <authorList>
            <person name="Mieszkin S."/>
            <person name="Pouder E."/>
            <person name="Uroz S."/>
            <person name="Simon-Colin C."/>
            <person name="Alain K."/>
        </authorList>
    </citation>
    <scope>NUCLEOTIDE SEQUENCE [LARGE SCALE GENOMIC DNA]</scope>
    <source>
        <strain evidence="13 14">HW T5.17</strain>
    </source>
</reference>
<comment type="subunit">
    <text evidence="9 11">Homodimer. Heterotetramer of two MnmE and two MnmG subunits.</text>
</comment>
<evidence type="ECO:0000256" key="2">
    <source>
        <dbReference type="ARBA" id="ARBA00003717"/>
    </source>
</evidence>
<evidence type="ECO:0000256" key="7">
    <source>
        <dbReference type="ARBA" id="ARBA00022827"/>
    </source>
</evidence>
<comment type="subcellular location">
    <subcellularLocation>
        <location evidence="11">Cytoplasm</location>
    </subcellularLocation>
</comment>
<dbReference type="Pfam" id="PF01134">
    <property type="entry name" value="GIDA"/>
    <property type="match status" value="1"/>
</dbReference>
<keyword evidence="5 11" id="KW-0285">Flavoprotein</keyword>
<keyword evidence="6 11" id="KW-0819">tRNA processing</keyword>
<proteinExistence type="inferred from homology"/>
<dbReference type="InterPro" id="IPR036188">
    <property type="entry name" value="FAD/NAD-bd_sf"/>
</dbReference>
<feature type="binding site" evidence="11">
    <location>
        <begin position="33"/>
        <end position="38"/>
    </location>
    <ligand>
        <name>FAD</name>
        <dbReference type="ChEBI" id="CHEBI:57692"/>
    </ligand>
</feature>
<dbReference type="FunFam" id="3.50.50.60:FF:000002">
    <property type="entry name" value="tRNA uridine 5-carboxymethylaminomethyl modification enzyme MnmG"/>
    <property type="match status" value="1"/>
</dbReference>
<dbReference type="GO" id="GO:0002098">
    <property type="term" value="P:tRNA wobble uridine modification"/>
    <property type="evidence" value="ECO:0007669"/>
    <property type="project" value="InterPro"/>
</dbReference>
<dbReference type="InterPro" id="IPR026904">
    <property type="entry name" value="MnmG_C"/>
</dbReference>
<evidence type="ECO:0000313" key="13">
    <source>
        <dbReference type="EMBL" id="MCB8880876.1"/>
    </source>
</evidence>
<dbReference type="PANTHER" id="PTHR11806:SF0">
    <property type="entry name" value="PROTEIN MTO1 HOMOLOG, MITOCHONDRIAL"/>
    <property type="match status" value="1"/>
</dbReference>
<dbReference type="GO" id="GO:0005829">
    <property type="term" value="C:cytosol"/>
    <property type="evidence" value="ECO:0007669"/>
    <property type="project" value="TreeGrafter"/>
</dbReference>
<dbReference type="PROSITE" id="PS01280">
    <property type="entry name" value="GIDA_1"/>
    <property type="match status" value="1"/>
</dbReference>
<evidence type="ECO:0000256" key="9">
    <source>
        <dbReference type="ARBA" id="ARBA00025948"/>
    </source>
</evidence>
<dbReference type="InterPro" id="IPR004416">
    <property type="entry name" value="MnmG"/>
</dbReference>
<dbReference type="AlphaFoldDB" id="A0A964E3Y1"/>
<name>A0A964E3Y1_9PROT</name>
<evidence type="ECO:0000256" key="3">
    <source>
        <dbReference type="ARBA" id="ARBA00007653"/>
    </source>
</evidence>
<dbReference type="InterPro" id="IPR020595">
    <property type="entry name" value="MnmG-rel_CS"/>
</dbReference>
<dbReference type="Proteomes" id="UP000721844">
    <property type="component" value="Unassembled WGS sequence"/>
</dbReference>
<organism evidence="13 14">
    <name type="scientific">Acidisoma cellulosilyticum</name>
    <dbReference type="NCBI Taxonomy" id="2802395"/>
    <lineage>
        <taxon>Bacteria</taxon>
        <taxon>Pseudomonadati</taxon>
        <taxon>Pseudomonadota</taxon>
        <taxon>Alphaproteobacteria</taxon>
        <taxon>Acetobacterales</taxon>
        <taxon>Acidocellaceae</taxon>
        <taxon>Acidisoma</taxon>
    </lineage>
</organism>
<dbReference type="HAMAP" id="MF_00129">
    <property type="entry name" value="MnmG_GidA"/>
    <property type="match status" value="1"/>
</dbReference>
<evidence type="ECO:0000256" key="10">
    <source>
        <dbReference type="ARBA" id="ARBA00031800"/>
    </source>
</evidence>
<dbReference type="InterPro" id="IPR044920">
    <property type="entry name" value="MnmG_C_subdom_sf"/>
</dbReference>
<dbReference type="InterPro" id="IPR047001">
    <property type="entry name" value="MnmG_C_subdom"/>
</dbReference>
<dbReference type="InterPro" id="IPR040131">
    <property type="entry name" value="MnmG_N"/>
</dbReference>
<gene>
    <name evidence="11 13" type="primary">mnmG</name>
    <name evidence="11" type="synonym">gidA</name>
    <name evidence="13" type="ORF">ACELLULO517_11575</name>
</gene>
<evidence type="ECO:0000313" key="14">
    <source>
        <dbReference type="Proteomes" id="UP000721844"/>
    </source>
</evidence>
<evidence type="ECO:0000259" key="12">
    <source>
        <dbReference type="SMART" id="SM01228"/>
    </source>
</evidence>
<keyword evidence="8 11" id="KW-0520">NAD</keyword>
<dbReference type="EMBL" id="JAESVA010000003">
    <property type="protein sequence ID" value="MCB8880876.1"/>
    <property type="molecule type" value="Genomic_DNA"/>
</dbReference>
<dbReference type="PROSITE" id="PS01281">
    <property type="entry name" value="GIDA_2"/>
    <property type="match status" value="1"/>
</dbReference>